<gene>
    <name evidence="3" type="ORF">M4486_05430</name>
</gene>
<evidence type="ECO:0000313" key="3">
    <source>
        <dbReference type="EMBL" id="UQN30744.1"/>
    </source>
</evidence>
<organism evidence="3 4">
    <name type="scientific">Brachybacterium kimchii</name>
    <dbReference type="NCBI Taxonomy" id="2942909"/>
    <lineage>
        <taxon>Bacteria</taxon>
        <taxon>Bacillati</taxon>
        <taxon>Actinomycetota</taxon>
        <taxon>Actinomycetes</taxon>
        <taxon>Micrococcales</taxon>
        <taxon>Dermabacteraceae</taxon>
        <taxon>Brachybacterium</taxon>
    </lineage>
</organism>
<accession>A0ABY4N9F2</accession>
<evidence type="ECO:0000256" key="1">
    <source>
        <dbReference type="ARBA" id="ARBA00009114"/>
    </source>
</evidence>
<dbReference type="PANTHER" id="PTHR42307">
    <property type="entry name" value="PUP DEAMIDASE/DEPUPYLASE"/>
    <property type="match status" value="1"/>
</dbReference>
<dbReference type="RefSeq" id="WP_249480157.1">
    <property type="nucleotide sequence ID" value="NZ_CP097218.1"/>
</dbReference>
<feature type="region of interest" description="Disordered" evidence="2">
    <location>
        <begin position="564"/>
        <end position="588"/>
    </location>
</feature>
<dbReference type="Pfam" id="PF03136">
    <property type="entry name" value="Pup_ligase"/>
    <property type="match status" value="1"/>
</dbReference>
<dbReference type="Proteomes" id="UP001055868">
    <property type="component" value="Chromosome"/>
</dbReference>
<dbReference type="NCBIfam" id="TIGR03688">
    <property type="entry name" value="depupylase_Dop"/>
    <property type="match status" value="1"/>
</dbReference>
<evidence type="ECO:0000313" key="4">
    <source>
        <dbReference type="Proteomes" id="UP001055868"/>
    </source>
</evidence>
<evidence type="ECO:0000256" key="2">
    <source>
        <dbReference type="SAM" id="MobiDB-lite"/>
    </source>
</evidence>
<protein>
    <submittedName>
        <fullName evidence="3">Proteasome accessory factor PafA2</fullName>
    </submittedName>
</protein>
<dbReference type="InterPro" id="IPR004347">
    <property type="entry name" value="Pup_ligase/deamidase"/>
</dbReference>
<sequence>MHEATDPTGAARPLVTERVMGIETEFGILHADLGARSGEASSSIALSHLVVGAYALLHPDQGARGRRVRWDYGDESPLQDARGFEIRRAAAHPSQLTDQVHDAHLPSIDLDMPLPAPEVAPEGSDADVLAWAGRRSIGNSVLVNAARLYVDHAHPEYSSPEVTTAREAVVWDRAGEIVAQRAMDVLRAADDVPDVALYKNNTDGKGASYGTHENYLLERSVPFDRVVEALLPFFATRQILVGAGRVGLGTRGSEPGFQISSRADFFEEEVGLETTLDRPIVNTRDEPHADAARHRRLHVIIGDANMLEVSTFLKMGMTSLVLAALEAEHASGERILPGIALADPVQALRSISHDPALRTAVMTAEGDEVTALQIQRAYLEAISARADRTDRETAEVLDLWRDLLDALETDPARAADRIEWVAKHQLLESYRARGGLAWDDARLRAIDLQFTDLRPERGLFAKLRAAGRVRTLVGEQEVLDAVLAPPASTRAHLRGGLVRHHQAQVPSAGWDVITLAGEASGGDAATTSRVRLADPRAGSRAWCEARGLDPAAPLPEVLEALARAADAPSAPVPTPAPTPSDIPSEETR</sequence>
<name>A0ABY4N9F2_9MICO</name>
<reference evidence="3" key="1">
    <citation type="submission" date="2022-05" db="EMBL/GenBank/DDBJ databases">
        <title>Genomic analysis of Brachybacterium sp. CBA3104.</title>
        <authorList>
            <person name="Roh S.W."/>
            <person name="Kim Y.B."/>
            <person name="Kim Y."/>
        </authorList>
    </citation>
    <scope>NUCLEOTIDE SEQUENCE</scope>
    <source>
        <strain evidence="3">CBA3104</strain>
    </source>
</reference>
<feature type="compositionally biased region" description="Pro residues" evidence="2">
    <location>
        <begin position="570"/>
        <end position="580"/>
    </location>
</feature>
<proteinExistence type="inferred from homology"/>
<keyword evidence="4" id="KW-1185">Reference proteome</keyword>
<dbReference type="GO" id="GO:0000502">
    <property type="term" value="C:proteasome complex"/>
    <property type="evidence" value="ECO:0007669"/>
    <property type="project" value="UniProtKB-KW"/>
</dbReference>
<dbReference type="EMBL" id="CP097218">
    <property type="protein sequence ID" value="UQN30744.1"/>
    <property type="molecule type" value="Genomic_DNA"/>
</dbReference>
<keyword evidence="3" id="KW-0647">Proteasome</keyword>
<dbReference type="InterPro" id="IPR022366">
    <property type="entry name" value="Pup_deamidase"/>
</dbReference>
<comment type="similarity">
    <text evidence="1">Belongs to the Pup ligase/Pup deamidase family. Pup deamidase subfamily.</text>
</comment>
<dbReference type="PANTHER" id="PTHR42307:SF2">
    <property type="entry name" value="PUP DEAMIDASE_DEPUPYLASE"/>
    <property type="match status" value="1"/>
</dbReference>